<dbReference type="SUPFAM" id="SSF54782">
    <property type="entry name" value="Porphobilinogen deaminase (hydroxymethylbilane synthase), C-terminal domain"/>
    <property type="match status" value="1"/>
</dbReference>
<evidence type="ECO:0000259" key="8">
    <source>
        <dbReference type="Pfam" id="PF03900"/>
    </source>
</evidence>
<comment type="catalytic activity">
    <reaction evidence="5 6">
        <text>4 porphobilinogen + H2O = hydroxymethylbilane + 4 NH4(+)</text>
        <dbReference type="Rhea" id="RHEA:13185"/>
        <dbReference type="ChEBI" id="CHEBI:15377"/>
        <dbReference type="ChEBI" id="CHEBI:28938"/>
        <dbReference type="ChEBI" id="CHEBI:57845"/>
        <dbReference type="ChEBI" id="CHEBI:58126"/>
        <dbReference type="EC" id="2.5.1.61"/>
    </reaction>
</comment>
<dbReference type="GO" id="GO:0004418">
    <property type="term" value="F:hydroxymethylbilane synthase activity"/>
    <property type="evidence" value="ECO:0007669"/>
    <property type="project" value="UniProtKB-EC"/>
</dbReference>
<dbReference type="PANTHER" id="PTHR11557:SF0">
    <property type="entry name" value="PORPHOBILINOGEN DEAMINASE"/>
    <property type="match status" value="1"/>
</dbReference>
<evidence type="ECO:0000256" key="5">
    <source>
        <dbReference type="ARBA" id="ARBA00048169"/>
    </source>
</evidence>
<comment type="similarity">
    <text evidence="2 6">Belongs to the HMBS family.</text>
</comment>
<keyword evidence="3 6" id="KW-0808">Transferase</keyword>
<evidence type="ECO:0000259" key="7">
    <source>
        <dbReference type="Pfam" id="PF01379"/>
    </source>
</evidence>
<comment type="subunit">
    <text evidence="6">Monomer.</text>
</comment>
<keyword evidence="4 6" id="KW-0627">Porphyrin biosynthesis</keyword>
<comment type="caution">
    <text evidence="9">The sequence shown here is derived from an EMBL/GenBank/DDBJ whole genome shotgun (WGS) entry which is preliminary data.</text>
</comment>
<dbReference type="PIRSF" id="PIRSF001438">
    <property type="entry name" value="4pyrrol_synth_OHMeBilane_synth"/>
    <property type="match status" value="1"/>
</dbReference>
<dbReference type="Gene3D" id="3.30.160.40">
    <property type="entry name" value="Porphobilinogen deaminase, C-terminal domain"/>
    <property type="match status" value="1"/>
</dbReference>
<dbReference type="Pfam" id="PF03900">
    <property type="entry name" value="Porphobil_deamC"/>
    <property type="match status" value="1"/>
</dbReference>
<dbReference type="CDD" id="cd13646">
    <property type="entry name" value="PBP2_EcHMBS_like"/>
    <property type="match status" value="1"/>
</dbReference>
<evidence type="ECO:0000256" key="6">
    <source>
        <dbReference type="HAMAP-Rule" id="MF_00260"/>
    </source>
</evidence>
<name>A0ABV5AHE5_9BACL</name>
<dbReference type="PROSITE" id="PS00533">
    <property type="entry name" value="PORPHOBILINOGEN_DEAM"/>
    <property type="match status" value="1"/>
</dbReference>
<dbReference type="InterPro" id="IPR000860">
    <property type="entry name" value="HemC"/>
</dbReference>
<feature type="domain" description="Porphobilinogen deaminase N-terminal" evidence="7">
    <location>
        <begin position="4"/>
        <end position="210"/>
    </location>
</feature>
<dbReference type="InterPro" id="IPR022419">
    <property type="entry name" value="Porphobilin_deaminase_cofac_BS"/>
</dbReference>
<accession>A0ABV5AHE5</accession>
<comment type="miscellaneous">
    <text evidence="6">The porphobilinogen subunits are added to the dipyrromethane group.</text>
</comment>
<gene>
    <name evidence="6 9" type="primary">hemC</name>
    <name evidence="9" type="ORF">KKP3000_004591</name>
</gene>
<sequence>MRTIRVASRRSQLAMTQTNWVIAELQARRPDWTFEIVPITTKGDQILDVTLSKVGGKGLFVSEIEDVLTAEHADLAVHSLKDVPYELAQGLVLAGIPLRADPRDALISHDGRSLSQLPAGSIVGTSSLRRAAQLQALRPDLRIEPLRGNIDSRLRRVAEGEFAAIILAAAGLSRMGWQDKITEYLDPEDFIPAVGQGILGVECRAKDDELVQELGKWTDQNTADCAAAERTLLTELQGSCQVPIAGYARRNGAGDLTLTGFVANPQGPGSLRFEATGMEDPSALGSIVAQTLLQRGAGDYLRAASEG</sequence>
<comment type="cofactor">
    <cofactor evidence="6">
        <name>dipyrromethane</name>
        <dbReference type="ChEBI" id="CHEBI:60342"/>
    </cofactor>
    <text evidence="6">Binds 1 dipyrromethane group covalently.</text>
</comment>
<feature type="domain" description="Porphobilinogen deaminase C-terminal" evidence="8">
    <location>
        <begin position="225"/>
        <end position="293"/>
    </location>
</feature>
<dbReference type="InterPro" id="IPR022418">
    <property type="entry name" value="Porphobilinogen_deaminase_C"/>
</dbReference>
<evidence type="ECO:0000313" key="10">
    <source>
        <dbReference type="Proteomes" id="UP001579974"/>
    </source>
</evidence>
<evidence type="ECO:0000313" key="9">
    <source>
        <dbReference type="EMBL" id="MFB5191087.1"/>
    </source>
</evidence>
<dbReference type="NCBIfam" id="TIGR00212">
    <property type="entry name" value="hemC"/>
    <property type="match status" value="1"/>
</dbReference>
<dbReference type="InterPro" id="IPR022417">
    <property type="entry name" value="Porphobilin_deaminase_N"/>
</dbReference>
<dbReference type="EMBL" id="JBDXSU010000009">
    <property type="protein sequence ID" value="MFB5191087.1"/>
    <property type="molecule type" value="Genomic_DNA"/>
</dbReference>
<comment type="function">
    <text evidence="1 6">Tetrapolymerization of the monopyrrole PBG into the hydroxymethylbilane pre-uroporphyrinogen in several discrete steps.</text>
</comment>
<dbReference type="SUPFAM" id="SSF53850">
    <property type="entry name" value="Periplasmic binding protein-like II"/>
    <property type="match status" value="1"/>
</dbReference>
<dbReference type="RefSeq" id="WP_275476545.1">
    <property type="nucleotide sequence ID" value="NZ_CP162940.1"/>
</dbReference>
<evidence type="ECO:0000256" key="3">
    <source>
        <dbReference type="ARBA" id="ARBA00022679"/>
    </source>
</evidence>
<dbReference type="Proteomes" id="UP001579974">
    <property type="component" value="Unassembled WGS sequence"/>
</dbReference>
<protein>
    <recommendedName>
        <fullName evidence="6">Porphobilinogen deaminase</fullName>
        <shortName evidence="6">PBG</shortName>
        <ecNumber evidence="6">2.5.1.61</ecNumber>
    </recommendedName>
    <alternativeName>
        <fullName evidence="6">Hydroxymethylbilane synthase</fullName>
        <shortName evidence="6">HMBS</shortName>
    </alternativeName>
    <alternativeName>
        <fullName evidence="6">Pre-uroporphyrinogen synthase</fullName>
    </alternativeName>
</protein>
<reference evidence="9 10" key="1">
    <citation type="journal article" date="2024" name="Int. J. Mol. Sci.">
        <title>Exploration of Alicyclobacillus spp. Genome in Search of Antibiotic Resistance.</title>
        <authorList>
            <person name="Bucka-Kolendo J."/>
            <person name="Kiousi D.E."/>
            <person name="Dekowska A."/>
            <person name="Mikolajczuk-Szczyrba A."/>
            <person name="Karadedos D.M."/>
            <person name="Michael P."/>
            <person name="Galanis A."/>
            <person name="Sokolowska B."/>
        </authorList>
    </citation>
    <scope>NUCLEOTIDE SEQUENCE [LARGE SCALE GENOMIC DNA]</scope>
    <source>
        <strain evidence="9 10">KKP 3000</strain>
    </source>
</reference>
<evidence type="ECO:0000256" key="2">
    <source>
        <dbReference type="ARBA" id="ARBA00005638"/>
    </source>
</evidence>
<keyword evidence="10" id="KW-1185">Reference proteome</keyword>
<dbReference type="HAMAP" id="MF_00260">
    <property type="entry name" value="Porphobil_deam"/>
    <property type="match status" value="1"/>
</dbReference>
<dbReference type="Gene3D" id="3.40.190.10">
    <property type="entry name" value="Periplasmic binding protein-like II"/>
    <property type="match status" value="2"/>
</dbReference>
<evidence type="ECO:0000256" key="4">
    <source>
        <dbReference type="ARBA" id="ARBA00023244"/>
    </source>
</evidence>
<dbReference type="PANTHER" id="PTHR11557">
    <property type="entry name" value="PORPHOBILINOGEN DEAMINASE"/>
    <property type="match status" value="1"/>
</dbReference>
<dbReference type="EC" id="2.5.1.61" evidence="6"/>
<feature type="modified residue" description="S-(dipyrrolylmethanemethyl)cysteine" evidence="6">
    <location>
        <position position="240"/>
    </location>
</feature>
<dbReference type="PRINTS" id="PR00151">
    <property type="entry name" value="PORPHBDMNASE"/>
</dbReference>
<dbReference type="Pfam" id="PF01379">
    <property type="entry name" value="Porphobil_deam"/>
    <property type="match status" value="1"/>
</dbReference>
<dbReference type="InterPro" id="IPR036803">
    <property type="entry name" value="Porphobilinogen_deaminase_C_sf"/>
</dbReference>
<organism evidence="9 10">
    <name type="scientific">Alicyclobacillus fastidiosus</name>
    <dbReference type="NCBI Taxonomy" id="392011"/>
    <lineage>
        <taxon>Bacteria</taxon>
        <taxon>Bacillati</taxon>
        <taxon>Bacillota</taxon>
        <taxon>Bacilli</taxon>
        <taxon>Bacillales</taxon>
        <taxon>Alicyclobacillaceae</taxon>
        <taxon>Alicyclobacillus</taxon>
    </lineage>
</organism>
<proteinExistence type="inferred from homology"/>
<evidence type="ECO:0000256" key="1">
    <source>
        <dbReference type="ARBA" id="ARBA00002869"/>
    </source>
</evidence>